<dbReference type="CDD" id="cd01650">
    <property type="entry name" value="RT_nLTR_like"/>
    <property type="match status" value="1"/>
</dbReference>
<proteinExistence type="predicted"/>
<dbReference type="InterPro" id="IPR000477">
    <property type="entry name" value="RT_dom"/>
</dbReference>
<dbReference type="CDD" id="cd09276">
    <property type="entry name" value="Rnase_HI_RT_non_LTR"/>
    <property type="match status" value="1"/>
</dbReference>
<dbReference type="Pfam" id="PF00075">
    <property type="entry name" value="RNase_H"/>
    <property type="match status" value="1"/>
</dbReference>
<dbReference type="InterPro" id="IPR052560">
    <property type="entry name" value="RdDP_mobile_element"/>
</dbReference>
<dbReference type="PANTHER" id="PTHR36688:SF1">
    <property type="entry name" value="ENDONUCLEASE_EXONUCLEASE_PHOSPHATASE DOMAIN-CONTAINING PROTEIN"/>
    <property type="match status" value="1"/>
</dbReference>
<reference evidence="3" key="2">
    <citation type="submission" date="2025-05" db="UniProtKB">
        <authorList>
            <consortium name="EnsemblMetazoa"/>
        </authorList>
    </citation>
    <scope>IDENTIFICATION</scope>
    <source>
        <strain evidence="3">Foshan</strain>
    </source>
</reference>
<evidence type="ECO:0008006" key="5">
    <source>
        <dbReference type="Google" id="ProtNLM"/>
    </source>
</evidence>
<protein>
    <recommendedName>
        <fullName evidence="5">I-11 aae</fullName>
    </recommendedName>
</protein>
<organism evidence="3 4">
    <name type="scientific">Aedes albopictus</name>
    <name type="common">Asian tiger mosquito</name>
    <name type="synonym">Stegomyia albopicta</name>
    <dbReference type="NCBI Taxonomy" id="7160"/>
    <lineage>
        <taxon>Eukaryota</taxon>
        <taxon>Metazoa</taxon>
        <taxon>Ecdysozoa</taxon>
        <taxon>Arthropoda</taxon>
        <taxon>Hexapoda</taxon>
        <taxon>Insecta</taxon>
        <taxon>Pterygota</taxon>
        <taxon>Neoptera</taxon>
        <taxon>Endopterygota</taxon>
        <taxon>Diptera</taxon>
        <taxon>Nematocera</taxon>
        <taxon>Culicoidea</taxon>
        <taxon>Culicidae</taxon>
        <taxon>Culicinae</taxon>
        <taxon>Aedini</taxon>
        <taxon>Aedes</taxon>
        <taxon>Stegomyia</taxon>
    </lineage>
</organism>
<feature type="domain" description="Reverse transcriptase" evidence="1">
    <location>
        <begin position="104"/>
        <end position="360"/>
    </location>
</feature>
<dbReference type="SUPFAM" id="SSF53098">
    <property type="entry name" value="Ribonuclease H-like"/>
    <property type="match status" value="1"/>
</dbReference>
<reference evidence="4" key="1">
    <citation type="journal article" date="2015" name="Proc. Natl. Acad. Sci. U.S.A.">
        <title>Genome sequence of the Asian Tiger mosquito, Aedes albopictus, reveals insights into its biology, genetics, and evolution.</title>
        <authorList>
            <person name="Chen X.G."/>
            <person name="Jiang X."/>
            <person name="Gu J."/>
            <person name="Xu M."/>
            <person name="Wu Y."/>
            <person name="Deng Y."/>
            <person name="Zhang C."/>
            <person name="Bonizzoni M."/>
            <person name="Dermauw W."/>
            <person name="Vontas J."/>
            <person name="Armbruster P."/>
            <person name="Huang X."/>
            <person name="Yang Y."/>
            <person name="Zhang H."/>
            <person name="He W."/>
            <person name="Peng H."/>
            <person name="Liu Y."/>
            <person name="Wu K."/>
            <person name="Chen J."/>
            <person name="Lirakis M."/>
            <person name="Topalis P."/>
            <person name="Van Leeuwen T."/>
            <person name="Hall A.B."/>
            <person name="Jiang X."/>
            <person name="Thorpe C."/>
            <person name="Mueller R.L."/>
            <person name="Sun C."/>
            <person name="Waterhouse R.M."/>
            <person name="Yan G."/>
            <person name="Tu Z.J."/>
            <person name="Fang X."/>
            <person name="James A.A."/>
        </authorList>
    </citation>
    <scope>NUCLEOTIDE SEQUENCE [LARGE SCALE GENOMIC DNA]</scope>
    <source>
        <strain evidence="4">Foshan</strain>
    </source>
</reference>
<dbReference type="PROSITE" id="PS50879">
    <property type="entry name" value="RNASE_H_1"/>
    <property type="match status" value="1"/>
</dbReference>
<dbReference type="PROSITE" id="PS50878">
    <property type="entry name" value="RT_POL"/>
    <property type="match status" value="1"/>
</dbReference>
<dbReference type="GeneID" id="134291917"/>
<dbReference type="InterPro" id="IPR043502">
    <property type="entry name" value="DNA/RNA_pol_sf"/>
</dbReference>
<evidence type="ECO:0000259" key="1">
    <source>
        <dbReference type="PROSITE" id="PS50878"/>
    </source>
</evidence>
<dbReference type="PANTHER" id="PTHR36688">
    <property type="entry name" value="ENDO/EXONUCLEASE/PHOSPHATASE DOMAIN-CONTAINING PROTEIN"/>
    <property type="match status" value="1"/>
</dbReference>
<dbReference type="EnsemblMetazoa" id="AALFPA23_013969.R20268">
    <property type="protein sequence ID" value="AALFPA23_013969.P20268"/>
    <property type="gene ID" value="AALFPA23_013969"/>
</dbReference>
<evidence type="ECO:0000313" key="4">
    <source>
        <dbReference type="Proteomes" id="UP000069940"/>
    </source>
</evidence>
<accession>A0ABM1Z0Y5</accession>
<dbReference type="InterPro" id="IPR012337">
    <property type="entry name" value="RNaseH-like_sf"/>
</dbReference>
<dbReference type="Gene3D" id="3.30.420.10">
    <property type="entry name" value="Ribonuclease H-like superfamily/Ribonuclease H"/>
    <property type="match status" value="1"/>
</dbReference>
<keyword evidence="4" id="KW-1185">Reference proteome</keyword>
<evidence type="ECO:0000259" key="2">
    <source>
        <dbReference type="PROSITE" id="PS50879"/>
    </source>
</evidence>
<dbReference type="InterPro" id="IPR036397">
    <property type="entry name" value="RNaseH_sf"/>
</dbReference>
<sequence>MRTLWNVGRRMRNASSVNEDRESSPRWILKFAKKVCPDSVPVERIIRDVSEDRDDMDRPFSMVEFSLALLSCNNSAPGMDRIKFNLLKNLPDVAKRRLLNLFNQFLDNNIIPDDWRQVRVIAIQKPGKPASDHNSYRPIAMLSCLRKLLEKMILFRLDKWVESNGMLSDTQFGFQIGKGTNDCLALLTSEIQLAFAQKQQMGSVFLDIKGAFDSVCVDVLSDKLHGSGLSPILNNFLYNLLFEKQMSFTHGDLTVSRISYMGLPQGSCLSPLLYNFYVRDIDDCLMENCTLRQLADDCVVSITGSIAVDLQGPLQDTLDNLSTWALKLGIEFSPEKTEMVVFSKKHKPARFPLHLMGKTITHSMSSQYLGVWFDSKCTWGNHIVYLIQKCQKRINFMRTITGTWWGAHPEDLIRLYQTTILSVLEYGSFCFQSAAKTHLLKLQRVQYRCLRIALGCMNSTHTMSLEVLAGVQPLTDRFAELSFRFLIRCEVVNPLVIENFEKLLEQNPQTRFMSVYYWYMTLEVSPSPVNTNRDNFSNFDSCSVDLDLSMKDEITGIPESFRSVCIPQIFASKFGHVSGDRQFFTDGSKTDDSSGFGVYNEFHSATYMLQKPCSVYIAELAAIYYTLEYIRTLPPEHYFIFTDSLSSLEAVRSMKPMKHSAYFLNGIRQVLSALSKRSYIITIAWVPSHCLIPGNEKADSLAKVGASGGDIYERQIAFDDFFALARQETLISWQHKWRDGEMGRWLHSIIPQVSKKPWFKGLDLSRDFIRVMCRLMSNHYLLNAHTFRIGLSESNLCVCGEAYQDIEHVVWGCNEYREVRSELREILRVRGKQQKPVREVLAGLDLEYMNLIYQFLKRVDVRV</sequence>
<dbReference type="Pfam" id="PF00078">
    <property type="entry name" value="RVT_1"/>
    <property type="match status" value="1"/>
</dbReference>
<dbReference type="InterPro" id="IPR002156">
    <property type="entry name" value="RNaseH_domain"/>
</dbReference>
<dbReference type="Proteomes" id="UP000069940">
    <property type="component" value="Unassembled WGS sequence"/>
</dbReference>
<feature type="domain" description="RNase H type-1" evidence="2">
    <location>
        <begin position="577"/>
        <end position="707"/>
    </location>
</feature>
<evidence type="ECO:0000313" key="3">
    <source>
        <dbReference type="EnsemblMetazoa" id="AALFPA23_013969.P20268"/>
    </source>
</evidence>
<dbReference type="RefSeq" id="XP_062716313.1">
    <property type="nucleotide sequence ID" value="XM_062860329.1"/>
</dbReference>
<name>A0ABM1Z0Y5_AEDAL</name>
<dbReference type="SUPFAM" id="SSF56672">
    <property type="entry name" value="DNA/RNA polymerases"/>
    <property type="match status" value="1"/>
</dbReference>